<comment type="similarity">
    <text evidence="1 4 7">Belongs to the tRNA pseudouridine synthase TruA family.</text>
</comment>
<dbReference type="Pfam" id="PF01416">
    <property type="entry name" value="PseudoU_synth_1"/>
    <property type="match status" value="2"/>
</dbReference>
<accession>A0A084F1E9</accession>
<evidence type="ECO:0000256" key="5">
    <source>
        <dbReference type="PIRSR" id="PIRSR001430-1"/>
    </source>
</evidence>
<comment type="function">
    <text evidence="4">Formation of pseudouridine at positions 38, 39 and 40 in the anticodon stem and loop of transfer RNAs.</text>
</comment>
<dbReference type="Proteomes" id="UP000028537">
    <property type="component" value="Unassembled WGS sequence"/>
</dbReference>
<dbReference type="RefSeq" id="WP_038101961.1">
    <property type="nucleotide sequence ID" value="NZ_JFDP01000023.1"/>
</dbReference>
<dbReference type="PIRSF" id="PIRSF001430">
    <property type="entry name" value="tRNA_psdUrid_synth"/>
    <property type="match status" value="1"/>
</dbReference>
<dbReference type="AlphaFoldDB" id="A0A084F1E9"/>
<keyword evidence="3 4" id="KW-0413">Isomerase</keyword>
<feature type="domain" description="Pseudouridine synthase I TruA alpha/beta" evidence="8">
    <location>
        <begin position="7"/>
        <end position="105"/>
    </location>
</feature>
<dbReference type="SUPFAM" id="SSF55120">
    <property type="entry name" value="Pseudouridine synthase"/>
    <property type="match status" value="1"/>
</dbReference>
<evidence type="ECO:0000256" key="1">
    <source>
        <dbReference type="ARBA" id="ARBA00009375"/>
    </source>
</evidence>
<evidence type="ECO:0000256" key="3">
    <source>
        <dbReference type="ARBA" id="ARBA00023235"/>
    </source>
</evidence>
<dbReference type="NCBIfam" id="TIGR00071">
    <property type="entry name" value="hisT_truA"/>
    <property type="match status" value="1"/>
</dbReference>
<dbReference type="EC" id="5.4.99.12" evidence="4"/>
<dbReference type="EMBL" id="JFDP01000023">
    <property type="protein sequence ID" value="KEZ24041.1"/>
    <property type="molecule type" value="Genomic_DNA"/>
</dbReference>
<dbReference type="InterPro" id="IPR020097">
    <property type="entry name" value="PsdUridine_synth_TruA_a/b_dom"/>
</dbReference>
<keyword evidence="2 4" id="KW-0819">tRNA processing</keyword>
<proteinExistence type="inferred from homology"/>
<dbReference type="OrthoDB" id="9811823at2"/>
<dbReference type="CDD" id="cd02570">
    <property type="entry name" value="PseudoU_synth_EcTruA"/>
    <property type="match status" value="1"/>
</dbReference>
<dbReference type="InterPro" id="IPR020094">
    <property type="entry name" value="TruA/RsuA/RluB/E/F_N"/>
</dbReference>
<reference evidence="9 10" key="1">
    <citation type="submission" date="2014-02" db="EMBL/GenBank/DDBJ databases">
        <title>Genome sequence of Ureaplasma diversum strain 246.</title>
        <authorList>
            <person name="Sirand-Pugnet P."/>
            <person name="Breton M."/>
            <person name="Dordet-Frisoni E."/>
            <person name="Baranowski E."/>
            <person name="Barre A."/>
            <person name="Couture C."/>
            <person name="Dupuy V."/>
            <person name="Gaurivaud P."/>
            <person name="Jacob D."/>
            <person name="Lemaitre C."/>
            <person name="Manso-Silvan L."/>
            <person name="Nikolski M."/>
            <person name="Nouvel L.-X."/>
            <person name="Poumarat F."/>
            <person name="Tardy F."/>
            <person name="Thebault P."/>
            <person name="Theil S."/>
            <person name="Citti C."/>
            <person name="Thiaucourt F."/>
            <person name="Blanchard A."/>
        </authorList>
    </citation>
    <scope>NUCLEOTIDE SEQUENCE [LARGE SCALE GENOMIC DNA]</scope>
    <source>
        <strain evidence="9 10">NCTC 246</strain>
    </source>
</reference>
<dbReference type="GO" id="GO:0003723">
    <property type="term" value="F:RNA binding"/>
    <property type="evidence" value="ECO:0007669"/>
    <property type="project" value="InterPro"/>
</dbReference>
<dbReference type="Gene3D" id="3.30.70.580">
    <property type="entry name" value="Pseudouridine synthase I, catalytic domain, N-terminal subdomain"/>
    <property type="match status" value="1"/>
</dbReference>
<comment type="caution">
    <text evidence="4">Lacks conserved residue(s) required for the propagation of feature annotation.</text>
</comment>
<dbReference type="eggNOG" id="COG0101">
    <property type="taxonomic scope" value="Bacteria"/>
</dbReference>
<dbReference type="InterPro" id="IPR020103">
    <property type="entry name" value="PsdUridine_synth_cat_dom_sf"/>
</dbReference>
<dbReference type="HAMAP" id="MF_00171">
    <property type="entry name" value="TruA"/>
    <property type="match status" value="1"/>
</dbReference>
<comment type="subunit">
    <text evidence="4">Homodimer.</text>
</comment>
<evidence type="ECO:0000313" key="9">
    <source>
        <dbReference type="EMBL" id="KEZ24041.1"/>
    </source>
</evidence>
<evidence type="ECO:0000313" key="10">
    <source>
        <dbReference type="Proteomes" id="UP000028537"/>
    </source>
</evidence>
<dbReference type="PANTHER" id="PTHR11142">
    <property type="entry name" value="PSEUDOURIDYLATE SYNTHASE"/>
    <property type="match status" value="1"/>
</dbReference>
<evidence type="ECO:0000256" key="7">
    <source>
        <dbReference type="RuleBase" id="RU003792"/>
    </source>
</evidence>
<comment type="catalytic activity">
    <reaction evidence="4 7">
        <text>uridine(38/39/40) in tRNA = pseudouridine(38/39/40) in tRNA</text>
        <dbReference type="Rhea" id="RHEA:22376"/>
        <dbReference type="Rhea" id="RHEA-COMP:10085"/>
        <dbReference type="Rhea" id="RHEA-COMP:10087"/>
        <dbReference type="ChEBI" id="CHEBI:65314"/>
        <dbReference type="ChEBI" id="CHEBI:65315"/>
        <dbReference type="EC" id="5.4.99.12"/>
    </reaction>
</comment>
<evidence type="ECO:0000256" key="4">
    <source>
        <dbReference type="HAMAP-Rule" id="MF_00171"/>
    </source>
</evidence>
<sequence>MNFKITIQYDGANFYGWAAQPNKRTLQQTLVDHFQNLFKLDEVKLYGSGRTDRFVHAKGQVFNVHLTNLKIDSDQLKKALNASLDDDLKVIDVVAVDNSFHAQYDAINKTYEYVIDTTHFSLFERNYCWQINQQINLNKLKEALAIFVGEFDFLSYSTSELYDTTRTINFINVKEENQYIKIYINANGFLKNMVRMIVAASVDYSLDKVELDQLKQWLKEPKKGASTKLAPGCGLYLLEVNY</sequence>
<organism evidence="9 10">
    <name type="scientific">Ureaplasma diversum NCTC 246</name>
    <dbReference type="NCBI Taxonomy" id="1188241"/>
    <lineage>
        <taxon>Bacteria</taxon>
        <taxon>Bacillati</taxon>
        <taxon>Mycoplasmatota</taxon>
        <taxon>Mycoplasmoidales</taxon>
        <taxon>Mycoplasmoidaceae</taxon>
        <taxon>Ureaplasma</taxon>
    </lineage>
</organism>
<gene>
    <name evidence="4 9" type="primary">truA</name>
    <name evidence="9" type="ORF">UDIV_1440</name>
</gene>
<dbReference type="GO" id="GO:0160147">
    <property type="term" value="F:tRNA pseudouridine(38-40) synthase activity"/>
    <property type="evidence" value="ECO:0007669"/>
    <property type="project" value="UniProtKB-EC"/>
</dbReference>
<evidence type="ECO:0000256" key="2">
    <source>
        <dbReference type="ARBA" id="ARBA00022694"/>
    </source>
</evidence>
<name>A0A084F1E9_9BACT</name>
<feature type="active site" description="Nucleophile" evidence="4 5">
    <location>
        <position position="52"/>
    </location>
</feature>
<protein>
    <recommendedName>
        <fullName evidence="4">tRNA pseudouridine synthase A</fullName>
        <ecNumber evidence="4">5.4.99.12</ecNumber>
    </recommendedName>
    <alternativeName>
        <fullName evidence="4">tRNA pseudouridine(38-40) synthase</fullName>
    </alternativeName>
    <alternativeName>
        <fullName evidence="4">tRNA pseudouridylate synthase I</fullName>
    </alternativeName>
    <alternativeName>
        <fullName evidence="4">tRNA-uridine isomerase I</fullName>
    </alternativeName>
</protein>
<dbReference type="InterPro" id="IPR020095">
    <property type="entry name" value="PsdUridine_synth_TruA_C"/>
</dbReference>
<feature type="binding site" evidence="4 6">
    <location>
        <position position="111"/>
    </location>
    <ligand>
        <name>substrate</name>
    </ligand>
</feature>
<dbReference type="Gene3D" id="3.30.70.660">
    <property type="entry name" value="Pseudouridine synthase I, catalytic domain, C-terminal subdomain"/>
    <property type="match status" value="1"/>
</dbReference>
<feature type="domain" description="Pseudouridine synthase I TruA alpha/beta" evidence="8">
    <location>
        <begin position="144"/>
        <end position="242"/>
    </location>
</feature>
<dbReference type="GO" id="GO:0031119">
    <property type="term" value="P:tRNA pseudouridine synthesis"/>
    <property type="evidence" value="ECO:0007669"/>
    <property type="project" value="UniProtKB-UniRule"/>
</dbReference>
<evidence type="ECO:0000259" key="8">
    <source>
        <dbReference type="Pfam" id="PF01416"/>
    </source>
</evidence>
<comment type="caution">
    <text evidence="9">The sequence shown here is derived from an EMBL/GenBank/DDBJ whole genome shotgun (WGS) entry which is preliminary data.</text>
</comment>
<dbReference type="InterPro" id="IPR001406">
    <property type="entry name" value="PsdUridine_synth_TruA"/>
</dbReference>
<keyword evidence="10" id="KW-1185">Reference proteome</keyword>
<dbReference type="PANTHER" id="PTHR11142:SF0">
    <property type="entry name" value="TRNA PSEUDOURIDINE SYNTHASE-LIKE 1"/>
    <property type="match status" value="1"/>
</dbReference>
<evidence type="ECO:0000256" key="6">
    <source>
        <dbReference type="PIRSR" id="PIRSR001430-2"/>
    </source>
</evidence>